<accession>A0AAN7UMF2</accession>
<protein>
    <submittedName>
        <fullName evidence="1">Uncharacterized protein</fullName>
    </submittedName>
</protein>
<reference evidence="1 2" key="1">
    <citation type="submission" date="2023-10" db="EMBL/GenBank/DDBJ databases">
        <title>Draft genome sequence of Xylaria bambusicola isolate GMP-LS, the root and basal stem rot pathogen of sugarcane in Indonesia.</title>
        <authorList>
            <person name="Selvaraj P."/>
            <person name="Muralishankar V."/>
            <person name="Muruganantham S."/>
            <person name="Sp S."/>
            <person name="Haryani S."/>
            <person name="Lau K.J.X."/>
            <person name="Naqvi N.I."/>
        </authorList>
    </citation>
    <scope>NUCLEOTIDE SEQUENCE [LARGE SCALE GENOMIC DNA]</scope>
    <source>
        <strain evidence="1">GMP-LS</strain>
    </source>
</reference>
<proteinExistence type="predicted"/>
<organism evidence="1 2">
    <name type="scientific">Xylaria bambusicola</name>
    <dbReference type="NCBI Taxonomy" id="326684"/>
    <lineage>
        <taxon>Eukaryota</taxon>
        <taxon>Fungi</taxon>
        <taxon>Dikarya</taxon>
        <taxon>Ascomycota</taxon>
        <taxon>Pezizomycotina</taxon>
        <taxon>Sordariomycetes</taxon>
        <taxon>Xylariomycetidae</taxon>
        <taxon>Xylariales</taxon>
        <taxon>Xylariaceae</taxon>
        <taxon>Xylaria</taxon>
    </lineage>
</organism>
<evidence type="ECO:0000313" key="2">
    <source>
        <dbReference type="Proteomes" id="UP001305414"/>
    </source>
</evidence>
<keyword evidence="2" id="KW-1185">Reference proteome</keyword>
<gene>
    <name evidence="1" type="ORF">RRF57_007226</name>
</gene>
<comment type="caution">
    <text evidence="1">The sequence shown here is derived from an EMBL/GenBank/DDBJ whole genome shotgun (WGS) entry which is preliminary data.</text>
</comment>
<dbReference type="Proteomes" id="UP001305414">
    <property type="component" value="Unassembled WGS sequence"/>
</dbReference>
<dbReference type="EMBL" id="JAWHQM010000020">
    <property type="protein sequence ID" value="KAK5631512.1"/>
    <property type="molecule type" value="Genomic_DNA"/>
</dbReference>
<sequence>MVGNYEQLPRRDSLNALTVLNEIWRRDFSAARKSFQFPTDNATGAIYVTSIENKESHIDALLNHLPIGNAVRLGRESGIVVTHSTPIQGTLISGTVAFRNPQIDQFERLAQIFLERELSESDRGSPVADESTGHL</sequence>
<name>A0AAN7UMF2_9PEZI</name>
<dbReference type="AlphaFoldDB" id="A0AAN7UMF2"/>
<evidence type="ECO:0000313" key="1">
    <source>
        <dbReference type="EMBL" id="KAK5631512.1"/>
    </source>
</evidence>